<dbReference type="OrthoDB" id="1054471at2759"/>
<dbReference type="OMA" id="INMMEIW"/>
<dbReference type="PANTHER" id="PTHR47993">
    <property type="entry name" value="OS09G0372900 PROTEIN-RELATED"/>
    <property type="match status" value="1"/>
</dbReference>
<protein>
    <recommendedName>
        <fullName evidence="2">F-box associated beta-propeller type 1 domain-containing protein</fullName>
    </recommendedName>
</protein>
<dbReference type="InterPro" id="IPR006527">
    <property type="entry name" value="F-box-assoc_dom_typ1"/>
</dbReference>
<evidence type="ECO:0000313" key="3">
    <source>
        <dbReference type="EMBL" id="KFK29612.1"/>
    </source>
</evidence>
<reference evidence="4" key="1">
    <citation type="journal article" date="2015" name="Nat. Plants">
        <title>Genome expansion of Arabis alpina linked with retrotransposition and reduced symmetric DNA methylation.</title>
        <authorList>
            <person name="Willing E.M."/>
            <person name="Rawat V."/>
            <person name="Mandakova T."/>
            <person name="Maumus F."/>
            <person name="James G.V."/>
            <person name="Nordstroem K.J."/>
            <person name="Becker C."/>
            <person name="Warthmann N."/>
            <person name="Chica C."/>
            <person name="Szarzynska B."/>
            <person name="Zytnicki M."/>
            <person name="Albani M.C."/>
            <person name="Kiefer C."/>
            <person name="Bergonzi S."/>
            <person name="Castaings L."/>
            <person name="Mateos J.L."/>
            <person name="Berns M.C."/>
            <person name="Bujdoso N."/>
            <person name="Piofczyk T."/>
            <person name="de Lorenzo L."/>
            <person name="Barrero-Sicilia C."/>
            <person name="Mateos I."/>
            <person name="Piednoel M."/>
            <person name="Hagmann J."/>
            <person name="Chen-Min-Tao R."/>
            <person name="Iglesias-Fernandez R."/>
            <person name="Schuster S.C."/>
            <person name="Alonso-Blanco C."/>
            <person name="Roudier F."/>
            <person name="Carbonero P."/>
            <person name="Paz-Ares J."/>
            <person name="Davis S.J."/>
            <person name="Pecinka A."/>
            <person name="Quesneville H."/>
            <person name="Colot V."/>
            <person name="Lysak M.A."/>
            <person name="Weigel D."/>
            <person name="Coupland G."/>
            <person name="Schneeberger K."/>
        </authorList>
    </citation>
    <scope>NUCLEOTIDE SEQUENCE [LARGE SCALE GENOMIC DNA]</scope>
    <source>
        <strain evidence="4">cv. Pajares</strain>
    </source>
</reference>
<name>A0A087GIB0_ARAAL</name>
<dbReference type="InterPro" id="IPR050233">
    <property type="entry name" value="A_thaliana_F-box"/>
</dbReference>
<sequence length="337" mass="39360">MLSDLPRDLAEEVLSRLPVKSRRFGESKAKAAGPEYQMVMVMDNTLYFVSWAPQIWKPYTNVSLQLPQDWACIFHKYGVFHCDGLLLCITENDYRFVVWYPYRGQARWFEPMAYDPPKVCMHSLGYKTNRKSCRQYKILRFCQSSIHHDFYARGTSVKGNTYWFAHQKRRPVSVGFYELPDFLICFNFTKERFGPRLPLPFHSFVEETVTLSSVRDEQLAVLYQIDELLMEIWITTKIAPDAFAVDFGFFFVDEEKKVAVVFDKDKETMTRNVAYIVGENGYFKKVDFGEAPDFCTYPLLFSYVPSLVRIKGLARGGKRKKHPSEQGGYKTRKNQSI</sequence>
<keyword evidence="4" id="KW-1185">Reference proteome</keyword>
<accession>A0A087GIB0</accession>
<evidence type="ECO:0000313" key="4">
    <source>
        <dbReference type="Proteomes" id="UP000029120"/>
    </source>
</evidence>
<feature type="domain" description="F-box associated beta-propeller type 1" evidence="2">
    <location>
        <begin position="37"/>
        <end position="145"/>
    </location>
</feature>
<dbReference type="Gramene" id="KFK29612">
    <property type="protein sequence ID" value="KFK29612"/>
    <property type="gene ID" value="AALP_AA7G156600"/>
</dbReference>
<feature type="domain" description="F-box associated beta-propeller type 1" evidence="2">
    <location>
        <begin position="147"/>
        <end position="310"/>
    </location>
</feature>
<dbReference type="EMBL" id="CM002875">
    <property type="protein sequence ID" value="KFK29612.1"/>
    <property type="molecule type" value="Genomic_DNA"/>
</dbReference>
<proteinExistence type="predicted"/>
<dbReference type="PANTHER" id="PTHR47993:SF289">
    <property type="entry name" value="F-BOX ASSOCIATED UBIQUITINATION EFFECTOR FAMILY PROTEIN"/>
    <property type="match status" value="1"/>
</dbReference>
<dbReference type="AlphaFoldDB" id="A0A087GIB0"/>
<evidence type="ECO:0000259" key="2">
    <source>
        <dbReference type="Pfam" id="PF07734"/>
    </source>
</evidence>
<dbReference type="Proteomes" id="UP000029120">
    <property type="component" value="Chromosome 7"/>
</dbReference>
<feature type="region of interest" description="Disordered" evidence="1">
    <location>
        <begin position="315"/>
        <end position="337"/>
    </location>
</feature>
<dbReference type="Pfam" id="PF07734">
    <property type="entry name" value="FBA_1"/>
    <property type="match status" value="2"/>
</dbReference>
<dbReference type="NCBIfam" id="TIGR01640">
    <property type="entry name" value="F_box_assoc_1"/>
    <property type="match status" value="1"/>
</dbReference>
<gene>
    <name evidence="3" type="ordered locus">AALP_Aa7g156600</name>
</gene>
<dbReference type="InterPro" id="IPR017451">
    <property type="entry name" value="F-box-assoc_interact_dom"/>
</dbReference>
<evidence type="ECO:0000256" key="1">
    <source>
        <dbReference type="SAM" id="MobiDB-lite"/>
    </source>
</evidence>
<organism evidence="3 4">
    <name type="scientific">Arabis alpina</name>
    <name type="common">Alpine rock-cress</name>
    <dbReference type="NCBI Taxonomy" id="50452"/>
    <lineage>
        <taxon>Eukaryota</taxon>
        <taxon>Viridiplantae</taxon>
        <taxon>Streptophyta</taxon>
        <taxon>Embryophyta</taxon>
        <taxon>Tracheophyta</taxon>
        <taxon>Spermatophyta</taxon>
        <taxon>Magnoliopsida</taxon>
        <taxon>eudicotyledons</taxon>
        <taxon>Gunneridae</taxon>
        <taxon>Pentapetalae</taxon>
        <taxon>rosids</taxon>
        <taxon>malvids</taxon>
        <taxon>Brassicales</taxon>
        <taxon>Brassicaceae</taxon>
        <taxon>Arabideae</taxon>
        <taxon>Arabis</taxon>
    </lineage>
</organism>